<gene>
    <name evidence="1" type="ORF">N7515_004656</name>
</gene>
<comment type="caution">
    <text evidence="1">The sequence shown here is derived from an EMBL/GenBank/DDBJ whole genome shotgun (WGS) entry which is preliminary data.</text>
</comment>
<dbReference type="Proteomes" id="UP001149079">
    <property type="component" value="Unassembled WGS sequence"/>
</dbReference>
<accession>A0A9W9L3J5</accession>
<reference evidence="1" key="1">
    <citation type="submission" date="2022-11" db="EMBL/GenBank/DDBJ databases">
        <authorList>
            <person name="Petersen C."/>
        </authorList>
    </citation>
    <scope>NUCLEOTIDE SEQUENCE</scope>
    <source>
        <strain evidence="1">IBT 22155</strain>
    </source>
</reference>
<dbReference type="InterPro" id="IPR029069">
    <property type="entry name" value="HotDog_dom_sf"/>
</dbReference>
<evidence type="ECO:0000313" key="1">
    <source>
        <dbReference type="EMBL" id="KAJ5135378.1"/>
    </source>
</evidence>
<dbReference type="OrthoDB" id="506431at2759"/>
<organism evidence="1 2">
    <name type="scientific">Penicillium bovifimosum</name>
    <dbReference type="NCBI Taxonomy" id="126998"/>
    <lineage>
        <taxon>Eukaryota</taxon>
        <taxon>Fungi</taxon>
        <taxon>Dikarya</taxon>
        <taxon>Ascomycota</taxon>
        <taxon>Pezizomycotina</taxon>
        <taxon>Eurotiomycetes</taxon>
        <taxon>Eurotiomycetidae</taxon>
        <taxon>Eurotiales</taxon>
        <taxon>Aspergillaceae</taxon>
        <taxon>Penicillium</taxon>
    </lineage>
</organism>
<dbReference type="RefSeq" id="XP_056522350.1">
    <property type="nucleotide sequence ID" value="XM_056665400.1"/>
</dbReference>
<reference evidence="1" key="2">
    <citation type="journal article" date="2023" name="IMA Fungus">
        <title>Comparative genomic study of the Penicillium genus elucidates a diverse pangenome and 15 lateral gene transfer events.</title>
        <authorList>
            <person name="Petersen C."/>
            <person name="Sorensen T."/>
            <person name="Nielsen M.R."/>
            <person name="Sondergaard T.E."/>
            <person name="Sorensen J.L."/>
            <person name="Fitzpatrick D.A."/>
            <person name="Frisvad J.C."/>
            <person name="Nielsen K.L."/>
        </authorList>
    </citation>
    <scope>NUCLEOTIDE SEQUENCE</scope>
    <source>
        <strain evidence="1">IBT 22155</strain>
    </source>
</reference>
<keyword evidence="2" id="KW-1185">Reference proteome</keyword>
<dbReference type="Gene3D" id="3.10.129.10">
    <property type="entry name" value="Hotdog Thioesterase"/>
    <property type="match status" value="1"/>
</dbReference>
<dbReference type="EMBL" id="JAPQKL010000004">
    <property type="protein sequence ID" value="KAJ5135378.1"/>
    <property type="molecule type" value="Genomic_DNA"/>
</dbReference>
<protein>
    <recommendedName>
        <fullName evidence="3">Thioesterase domain-containing protein</fullName>
    </recommendedName>
</protein>
<dbReference type="SUPFAM" id="SSF54637">
    <property type="entry name" value="Thioesterase/thiol ester dehydrase-isomerase"/>
    <property type="match status" value="1"/>
</dbReference>
<evidence type="ECO:0000313" key="2">
    <source>
        <dbReference type="Proteomes" id="UP001149079"/>
    </source>
</evidence>
<proteinExistence type="predicted"/>
<dbReference type="CDD" id="cd03440">
    <property type="entry name" value="hot_dog"/>
    <property type="match status" value="1"/>
</dbReference>
<evidence type="ECO:0008006" key="3">
    <source>
        <dbReference type="Google" id="ProtNLM"/>
    </source>
</evidence>
<dbReference type="GeneID" id="81404570"/>
<name>A0A9W9L3J5_9EURO</name>
<sequence length="193" mass="21962">MLGNFHHYLAFFENIPADMYQSSCVALLSRLFRGHRSLAQLLQIPPLGWCSGSQVQHSIIDHSDQLMRSLFRGYRPIFKPHYLGWEAESLLRLTPSQQMCYYDGKLFGGYIAFLMDRILANCCKCDEPAFTAYLNTSFIQSVPPSAPILLRAWPDKIDGGKIFLKGSIQIPAEAPHEWVDAIRTDALFIRPKP</sequence>
<dbReference type="AlphaFoldDB" id="A0A9W9L3J5"/>